<feature type="transmembrane region" description="Helical" evidence="1">
    <location>
        <begin position="738"/>
        <end position="761"/>
    </location>
</feature>
<reference evidence="4" key="1">
    <citation type="journal article" date="2015" name="Genome Announc.">
        <title>Draft Genome Sequence of Tolypothrix boutellei Strain VB521301.</title>
        <authorList>
            <person name="Chandrababunaidu M.M."/>
            <person name="Singh D."/>
            <person name="Sen D."/>
            <person name="Bhan S."/>
            <person name="Das S."/>
            <person name="Gupta A."/>
            <person name="Adhikary S.P."/>
            <person name="Tripathy S."/>
        </authorList>
    </citation>
    <scope>NUCLEOTIDE SEQUENCE</scope>
    <source>
        <strain evidence="4">VB521301</strain>
    </source>
</reference>
<dbReference type="Pfam" id="PF05226">
    <property type="entry name" value="CHASE2"/>
    <property type="match status" value="1"/>
</dbReference>
<keyword evidence="5" id="KW-1185">Reference proteome</keyword>
<dbReference type="OrthoDB" id="580957at2"/>
<keyword evidence="1" id="KW-0812">Transmembrane</keyword>
<feature type="transmembrane region" description="Helical" evidence="1">
    <location>
        <begin position="690"/>
        <end position="707"/>
    </location>
</feature>
<dbReference type="AlphaFoldDB" id="A0A0C1MWV0"/>
<evidence type="ECO:0000313" key="3">
    <source>
        <dbReference type="EMBL" id="KAF3889850.1"/>
    </source>
</evidence>
<name>A0A0C1MWV0_9CYAN</name>
<feature type="transmembrane region" description="Helical" evidence="1">
    <location>
        <begin position="714"/>
        <end position="732"/>
    </location>
</feature>
<accession>A0A0C1MWV0</accession>
<dbReference type="InterPro" id="IPR027417">
    <property type="entry name" value="P-loop_NTPase"/>
</dbReference>
<gene>
    <name evidence="4" type="ORF">DA73_0236535</name>
    <name evidence="3" type="ORF">DA73_0400033580</name>
</gene>
<proteinExistence type="predicted"/>
<feature type="domain" description="CHASE2" evidence="2">
    <location>
        <begin position="397"/>
        <end position="703"/>
    </location>
</feature>
<dbReference type="Gene3D" id="3.40.50.300">
    <property type="entry name" value="P-loop containing nucleotide triphosphate hydrolases"/>
    <property type="match status" value="1"/>
</dbReference>
<evidence type="ECO:0000256" key="1">
    <source>
        <dbReference type="SAM" id="Phobius"/>
    </source>
</evidence>
<keyword evidence="1" id="KW-1133">Transmembrane helix</keyword>
<organism evidence="4">
    <name type="scientific">Tolypothrix bouteillei VB521301</name>
    <dbReference type="NCBI Taxonomy" id="1479485"/>
    <lineage>
        <taxon>Bacteria</taxon>
        <taxon>Bacillati</taxon>
        <taxon>Cyanobacteriota</taxon>
        <taxon>Cyanophyceae</taxon>
        <taxon>Nostocales</taxon>
        <taxon>Tolypothrichaceae</taxon>
        <taxon>Tolypothrix</taxon>
    </lineage>
</organism>
<dbReference type="RefSeq" id="WP_050046564.1">
    <property type="nucleotide sequence ID" value="NZ_JHEG04000001.1"/>
</dbReference>
<comment type="caution">
    <text evidence="4">The sequence shown here is derived from an EMBL/GenBank/DDBJ whole genome shotgun (WGS) entry which is preliminary data.</text>
</comment>
<sequence>MSTVPHSDYKYQIGGSLPPDAPTYIERQADVELYNALLAGEYCYVLNSRQMGKSSLRIHTMFKLHEQGICCAEIELSGIGSQQITPQQWYGGIIQELISGFELKVNRRNWLREQNDLSPIQRLGEFIETILLKQINKKIVIFIDEIDSILSLSFPTDEFFAFIRNCYDKRAIKSEYRRLSFVLLGVATPSDLIKDEFATPFNIGRAIELKGFQFQESAALMDGLLDKVSHPETALKEILYWSGGQPFLTQKICWLISQEAEIQTPESIDRLVRTRIINDWESHDRPEHLRTIHDRILRSRFQQKLLHLYLQILKRGKIPAKNNCEHLELRLSGLVNLQQGQLVVKNPIYQAVFDRNWVKQNTKIPENRFNVLPIKTVTVASLLVTSLTIGMRSLGFLQSWELQSYDQLMQLRPDEGQDERLLLVTITEQDVQSQPVTERGAASLSERSLTKLLAKLERSQPRAIGLDIYREIPIGANNRDLAMGMKNNSFFAICKYGNPGITPPKEVSKKNQGFNNVVRDVDDVLRRHVLAVSHAEPCQNSYAFSWQLATHYLLKEKIESGFTSESYLRIGQTVFKTLEKNTGGYHNINTSGHQILLNYRAAEPIARKVTLQEVLSDGFNPNLAKDRIVLIGTTDPSFNDHRWRTTSGRGQGSVRSLTGLEIQAHMVSQLLSSVLDRRPLIWWLPKPLEILWIGLWSLVGGAIAWSFRSPASILLGEAIAITVLYGSCWGLLVLQGAWLPLVPSAFALIVTASGLVIIYTVRFKTNFQSID</sequence>
<dbReference type="InterPro" id="IPR007890">
    <property type="entry name" value="CHASE2"/>
</dbReference>
<dbReference type="EMBL" id="JHEG02000059">
    <property type="protein sequence ID" value="KIE06792.1"/>
    <property type="molecule type" value="Genomic_DNA"/>
</dbReference>
<reference evidence="3" key="2">
    <citation type="submission" date="2019-11" db="EMBL/GenBank/DDBJ databases">
        <title>Improved Assembly of Tolypothrix boutellei genome.</title>
        <authorList>
            <person name="Sarangi A.N."/>
            <person name="Mukherjee M."/>
            <person name="Ghosh S."/>
            <person name="Singh D."/>
            <person name="Das A."/>
            <person name="Kant S."/>
            <person name="Prusty A."/>
            <person name="Tripathy S."/>
        </authorList>
    </citation>
    <scope>NUCLEOTIDE SEQUENCE</scope>
    <source>
        <strain evidence="3">VB521301</strain>
    </source>
</reference>
<protein>
    <submittedName>
        <fullName evidence="3">CHASE2 domain-containing protein</fullName>
    </submittedName>
    <submittedName>
        <fullName evidence="4">Chase2 sensor protein</fullName>
    </submittedName>
</protein>
<dbReference type="EMBL" id="JHEG04000001">
    <property type="protein sequence ID" value="KAF3889850.1"/>
    <property type="molecule type" value="Genomic_DNA"/>
</dbReference>
<dbReference type="STRING" id="1479485.DA73_0236535"/>
<evidence type="ECO:0000313" key="4">
    <source>
        <dbReference type="EMBL" id="KIE06792.1"/>
    </source>
</evidence>
<dbReference type="Proteomes" id="UP000029738">
    <property type="component" value="Unassembled WGS sequence"/>
</dbReference>
<dbReference type="Pfam" id="PF14516">
    <property type="entry name" value="AAA_35"/>
    <property type="match status" value="1"/>
</dbReference>
<keyword evidence="1" id="KW-0472">Membrane</keyword>
<dbReference type="SMART" id="SM01080">
    <property type="entry name" value="CHASE2"/>
    <property type="match status" value="1"/>
</dbReference>
<evidence type="ECO:0000313" key="5">
    <source>
        <dbReference type="Proteomes" id="UP000029738"/>
    </source>
</evidence>
<dbReference type="SUPFAM" id="SSF52540">
    <property type="entry name" value="P-loop containing nucleoside triphosphate hydrolases"/>
    <property type="match status" value="1"/>
</dbReference>
<evidence type="ECO:0000259" key="2">
    <source>
        <dbReference type="SMART" id="SM01080"/>
    </source>
</evidence>